<dbReference type="GO" id="GO:0016020">
    <property type="term" value="C:membrane"/>
    <property type="evidence" value="ECO:0007669"/>
    <property type="project" value="TreeGrafter"/>
</dbReference>
<keyword evidence="15" id="KW-1185">Reference proteome</keyword>
<dbReference type="RefSeq" id="XP_012874609.1">
    <property type="nucleotide sequence ID" value="XM_013019155.1"/>
</dbReference>
<keyword evidence="8" id="KW-0965">Cell junction</keyword>
<evidence type="ECO:0000256" key="2">
    <source>
        <dbReference type="ARBA" id="ARBA00004282"/>
    </source>
</evidence>
<evidence type="ECO:0000313" key="16">
    <source>
        <dbReference type="RefSeq" id="XP_012874609.1"/>
    </source>
</evidence>
<dbReference type="GeneID" id="105987790"/>
<dbReference type="Pfam" id="PF00681">
    <property type="entry name" value="Plectin"/>
    <property type="match status" value="4"/>
</dbReference>
<evidence type="ECO:0000256" key="13">
    <source>
        <dbReference type="SAM" id="MobiDB-lite"/>
    </source>
</evidence>
<dbReference type="Pfam" id="PF21020">
    <property type="entry name" value="Spectrin_4"/>
    <property type="match status" value="1"/>
</dbReference>
<dbReference type="Pfam" id="PF00435">
    <property type="entry name" value="Spectrin"/>
    <property type="match status" value="1"/>
</dbReference>
<dbReference type="Gene3D" id="3.90.1290.10">
    <property type="entry name" value="Plakin repeat"/>
    <property type="match status" value="2"/>
</dbReference>
<dbReference type="GO" id="GO:0031581">
    <property type="term" value="P:hemidesmosome assembly"/>
    <property type="evidence" value="ECO:0007669"/>
    <property type="project" value="TreeGrafter"/>
</dbReference>
<evidence type="ECO:0000256" key="4">
    <source>
        <dbReference type="ARBA" id="ARBA00022443"/>
    </source>
</evidence>
<dbReference type="Gene3D" id="1.20.58.1060">
    <property type="match status" value="1"/>
</dbReference>
<dbReference type="FunFam" id="1.20.58.60:FF:000060">
    <property type="entry name" value="dystonin isoform X2"/>
    <property type="match status" value="1"/>
</dbReference>
<dbReference type="GO" id="GO:0005737">
    <property type="term" value="C:cytoplasm"/>
    <property type="evidence" value="ECO:0007669"/>
    <property type="project" value="TreeGrafter"/>
</dbReference>
<accession>A0A1S3FEZ2</accession>
<dbReference type="InterPro" id="IPR018159">
    <property type="entry name" value="Spectrin/alpha-actinin"/>
</dbReference>
<evidence type="ECO:0000256" key="11">
    <source>
        <dbReference type="PROSITE-ProRule" id="PRU00192"/>
    </source>
</evidence>
<evidence type="ECO:0000256" key="7">
    <source>
        <dbReference type="ARBA" id="ARBA00022737"/>
    </source>
</evidence>
<dbReference type="GO" id="GO:0005198">
    <property type="term" value="F:structural molecule activity"/>
    <property type="evidence" value="ECO:0007669"/>
    <property type="project" value="TreeGrafter"/>
</dbReference>
<dbReference type="Pfam" id="PF18373">
    <property type="entry name" value="Spectrin_2"/>
    <property type="match status" value="1"/>
</dbReference>
<comment type="subcellular location">
    <subcellularLocation>
        <location evidence="2">Cell junction</location>
    </subcellularLocation>
    <subcellularLocation>
        <location evidence="1">Cytoplasm</location>
        <location evidence="1">Cytoskeleton</location>
    </subcellularLocation>
</comment>
<feature type="region of interest" description="Disordered" evidence="13">
    <location>
        <begin position="2043"/>
        <end position="2067"/>
    </location>
</feature>
<dbReference type="FunFam" id="2.30.30.40:FF:000011">
    <property type="entry name" value="Microtubule-actin cross-linking factor 1"/>
    <property type="match status" value="1"/>
</dbReference>
<dbReference type="SUPFAM" id="SSF46966">
    <property type="entry name" value="Spectrin repeat"/>
    <property type="match status" value="4"/>
</dbReference>
<name>A0A1S3FEZ2_DIPOR</name>
<dbReference type="FunFam" id="1.20.58.60:FF:000052">
    <property type="entry name" value="dystonin isoform X2"/>
    <property type="match status" value="1"/>
</dbReference>
<dbReference type="InterPro" id="IPR049538">
    <property type="entry name" value="PCN-like_spectrin-like_rpt"/>
</dbReference>
<dbReference type="GO" id="GO:0030056">
    <property type="term" value="C:hemidesmosome"/>
    <property type="evidence" value="ECO:0007669"/>
    <property type="project" value="TreeGrafter"/>
</dbReference>
<dbReference type="CTD" id="667"/>
<protein>
    <submittedName>
        <fullName evidence="16">Dystonin isoform X2</fullName>
    </submittedName>
</protein>
<dbReference type="OMA" id="RQKATMV"/>
<evidence type="ECO:0000313" key="15">
    <source>
        <dbReference type="Proteomes" id="UP000081671"/>
    </source>
</evidence>
<dbReference type="GO" id="GO:0045104">
    <property type="term" value="P:intermediate filament cytoskeleton organization"/>
    <property type="evidence" value="ECO:0007669"/>
    <property type="project" value="InterPro"/>
</dbReference>
<dbReference type="FunFam" id="1.20.58.60:FF:000010">
    <property type="entry name" value="plectin isoform X2"/>
    <property type="match status" value="1"/>
</dbReference>
<sequence length="2637" mass="303728">MHSSTYSYRSSDSVFSNTASTRTSLDSGENLLSVHCRPTLISSCISFGSDSTHGHRLDMLVQIAHRVQRDSILCEDRLGLARNALQSDSKRLESGLQFQNEAEIAGYILECEKLLHQHVIDTQILLDGKYYQADQLVQRVAKLRDEILALRSECASVYSKGRMLTTEQTKLMISGITQSLNAGFAQTLNPCLNSGLTQSSTPSLTSSSVTSGLSSGLTSRLTPSVTPVYAPGFPVGLVPNFSSGVEPASLQTLKLMQIRKPLMKSSLMDQNLTEEEVNMKFVQDLLNWVDEMQVQLDHTEWGSDLPSVESHLENHKNVHRAIEEFESSLKEAKISEIQMTAPLKLTYAEKLHRLESQYGKLLNTSRTQEHHLDTLHNFVTRATNELIWLNEKEEEEVAYDWSERNTNIARKKEYHAELMRELDQKEENIKSVQEIADQLLLENHPARLTIEAYRAAMQTQWGWILQLCQCVEQHIRENAAYFEFFNDAKEAADYLKNLRDTVQRKYSCDRSSSVHRLEDLVQESMEEKEQLLQYKSTVASLVGRAKTVIQLRPRTPEYPLKTSVPIQALCDYRQIEITIYKDDECVLANNSHRAKWRVISPTGNEAMVPSVCFTVPPPNKDAVDFANRIEQQYQNVLALWHESHINMKSVVSWHYLLSEIDRTRASSVASIKTMLPGEHQQVLSNLQSRFEDFLEDSQESRVFSGSDITQLEKEVNVCKQYYQELLKSAEREEQEESVYNLYISEVRNIRLRLESCEDGLIRQIRTPLERDDIRESGFRITEQEKLKKELERLKDDLATITNKCEEFFSQAAASPSVPTLRSELSVVLQSMNHTYSMSSTYIEKLKTINLVLKNTQAAEALVKLYETKLCEEEAVVADKNNIENLMSTLKQWRSEVDEKREVFHSLEDELQKAKAISDEMFKTYKERDLDFDWHKEKADQLAERWQNVHMQIDNRLRDLEGIGRSLKNYRDTYHPLDDWIQQVETAQRKIQENQPENSKTLATQLNQQKMLVSEIEMKQSKMDECQKYAEQYSATVKDYELQTMTYRAMVDSQQKSPVKRRRMQSSADLIIQEFMDLRTRYTALVTLMTQYIKFAGDSLKRLEEEEMKRCKEASAHGAYSDLLQHQRAVLTENSKLTGKICELESMVADLKKQKSRAEAELPKVREAVESELRKQQRTVEDIALQKTRAEGEAQRYRLELEGIVREKEAAERELERVRQLTLEAEARRVAVEENLVNFRSQLEENTFTRRTLEDHLKRKDSSLNDLEQQKKTLMEELRRKRDREEELLKLVKQMEKDLAFQKQVAEKQLKEKQKIELEARRRIMEPQHPCGEGALRPELALHAECDKQKTKDLKQQVDELTAANRKAEKDMRELKYELAALELEKTSSEEKARVLKDKLDETNDALRSLKLELERKGQVEEGYSQQLRELSRQLHQTSGRAEEAMQEADNLKKIKHTYQLELESLHQEKGKLQREVDRVTRAHAVAERDVEHLNSQIHAFQNEKEFSSESRRLCQRKSDHLKEQFEKSHEQLLQNIQAEKENNNKIQKLNKELEKSNECAEKLKQKVDELTRQNTETRLLMQKVQADSESIALEKQAIQQRCEVLRIQADGFRDQLRNTNEHLHKQTKTEQDFHRKIKSLEEDLAKSQTLVSEFKQKCDQQSAIIQSTEQEVRSLSAELSASKQDKLRGEQQAQRQQAQVQELNNRLKRVQDELHLKTIEEQMAYRKMAVFQEESEKFKRSAEEFRKKMEKLMESKVITENDISGIKLDFVSLQRENCRAQENAKLCETNIKELERQLHQYREQMQQGPHVEGNHYQKCRKLEDELIAQKREVENLKQKMDQQIKEQEHQLVLLQREIQNRDPAKDSAFAPACESTVKEGQHPTDGPSRNTIHLHPTARTLLRRAQEPQQVEETWQHWGAEQIPKPLFQQPGPLEKEKSQQCYSEYFSQTSTELQITFDETSPITRLSEIEKIRDRALHSSRPPVRYQDDQQEMELVTLLTPLEIAKNKQYDMRAEATTLRQEKTPAPRADEWKLDGCSVSTGSKRGEFPRGGSEAEPWPKLDDSQANSVRDEEFRFQGLRRSVTARQLVEVKLLDMRTVEQLRCGLQTVEEVQKSLSKFLTKATSIAGLYLESTKEKISFASAAKKIIIDKMMALAFLEAQAATGFIIDPISGQMYSVEDAVLKGVVEPEFRIRLLEAEKATLGYPCASKTLSVFQAMENRMLDRQKGKHILEAQIASGGVIDPVRGVRVPPEIALQLGFLNNAILQFLHEPSSNTRVFPNPNNKQALYYAELLRMCVFDVDCQCFLLPFGERNISSLSVQKAHKIAVVDTKTGAELTAYEAYQRNLIEKGIYLELSGQQYQWKEATFFESQGPPSHMLTEVKTGLQFNINEAVERGTVDKAVVRRYQDGLITLTELADSLLSSLAPQKDPHSPIAGYWLTASGERISLLKASRRNLVDRVTALRCLEAQVSTGGIIDPLTGKRYRVAEALHRGLVDEGFAQQLRQCELVITGVTHPVTSKTMSVVDAVNANIISKEMGMRCLEFQHLTGGVIEPHAHTRMSIEEALQAGIIDVLIATRLKDHKSYIRNIICPQTKRKLTYKEALEKADYDFHTGLKLLEVSEPLKTGISSLYYSS</sequence>
<dbReference type="PANTHER" id="PTHR23169">
    <property type="entry name" value="ENVOPLAKIN"/>
    <property type="match status" value="1"/>
</dbReference>
<dbReference type="CDD" id="cd00176">
    <property type="entry name" value="SPEC"/>
    <property type="match status" value="1"/>
</dbReference>
<keyword evidence="4 11" id="KW-0728">SH3 domain</keyword>
<dbReference type="GO" id="GO:0042060">
    <property type="term" value="P:wound healing"/>
    <property type="evidence" value="ECO:0007669"/>
    <property type="project" value="TreeGrafter"/>
</dbReference>
<keyword evidence="5" id="KW-0963">Cytoplasm</keyword>
<reference evidence="16" key="1">
    <citation type="submission" date="2025-08" db="UniProtKB">
        <authorList>
            <consortium name="RefSeq"/>
        </authorList>
    </citation>
    <scope>IDENTIFICATION</scope>
    <source>
        <tissue evidence="16">Kidney</tissue>
    </source>
</reference>
<gene>
    <name evidence="16" type="primary">Dst</name>
</gene>
<organism evidence="15 16">
    <name type="scientific">Dipodomys ordii</name>
    <name type="common">Ord's kangaroo rat</name>
    <dbReference type="NCBI Taxonomy" id="10020"/>
    <lineage>
        <taxon>Eukaryota</taxon>
        <taxon>Metazoa</taxon>
        <taxon>Chordata</taxon>
        <taxon>Craniata</taxon>
        <taxon>Vertebrata</taxon>
        <taxon>Euteleostomi</taxon>
        <taxon>Mammalia</taxon>
        <taxon>Eutheria</taxon>
        <taxon>Euarchontoglires</taxon>
        <taxon>Glires</taxon>
        <taxon>Rodentia</taxon>
        <taxon>Castorimorpha</taxon>
        <taxon>Heteromyidae</taxon>
        <taxon>Dipodomyinae</taxon>
        <taxon>Dipodomys</taxon>
    </lineage>
</organism>
<evidence type="ECO:0000256" key="3">
    <source>
        <dbReference type="ARBA" id="ARBA00009109"/>
    </source>
</evidence>
<dbReference type="Gene3D" id="1.20.5.170">
    <property type="match status" value="1"/>
</dbReference>
<feature type="coiled-coil region" evidence="12">
    <location>
        <begin position="780"/>
        <end position="810"/>
    </location>
</feature>
<dbReference type="InterPro" id="IPR001101">
    <property type="entry name" value="Plectin_repeat"/>
</dbReference>
<feature type="coiled-coil region" evidence="12">
    <location>
        <begin position="1343"/>
        <end position="1587"/>
    </location>
</feature>
<evidence type="ECO:0000256" key="8">
    <source>
        <dbReference type="ARBA" id="ARBA00022949"/>
    </source>
</evidence>
<dbReference type="GO" id="GO:0008017">
    <property type="term" value="F:microtubule binding"/>
    <property type="evidence" value="ECO:0007669"/>
    <property type="project" value="TreeGrafter"/>
</dbReference>
<dbReference type="GO" id="GO:0005925">
    <property type="term" value="C:focal adhesion"/>
    <property type="evidence" value="ECO:0007669"/>
    <property type="project" value="TreeGrafter"/>
</dbReference>
<dbReference type="InterPro" id="IPR002017">
    <property type="entry name" value="Spectrin_repeat"/>
</dbReference>
<feature type="coiled-coil region" evidence="12">
    <location>
        <begin position="1637"/>
        <end position="1857"/>
    </location>
</feature>
<dbReference type="Gene3D" id="1.20.58.60">
    <property type="match status" value="4"/>
</dbReference>
<dbReference type="Proteomes" id="UP000081671">
    <property type="component" value="Unplaced"/>
</dbReference>
<keyword evidence="7" id="KW-0677">Repeat</keyword>
<dbReference type="SMART" id="SM00250">
    <property type="entry name" value="PLEC"/>
    <property type="match status" value="11"/>
</dbReference>
<dbReference type="InterPro" id="IPR043197">
    <property type="entry name" value="Plakin"/>
</dbReference>
<dbReference type="Pfam" id="PF21019">
    <property type="entry name" value="Spectrin_3"/>
    <property type="match status" value="1"/>
</dbReference>
<dbReference type="PANTHER" id="PTHR23169:SF24">
    <property type="entry name" value="DYSTONIN"/>
    <property type="match status" value="1"/>
</dbReference>
<evidence type="ECO:0000256" key="12">
    <source>
        <dbReference type="SAM" id="Coils"/>
    </source>
</evidence>
<feature type="coiled-coil region" evidence="12">
    <location>
        <begin position="882"/>
        <end position="916"/>
    </location>
</feature>
<comment type="similarity">
    <text evidence="3">Belongs to the plakin or cytolinker family.</text>
</comment>
<evidence type="ECO:0000256" key="1">
    <source>
        <dbReference type="ARBA" id="ARBA00004245"/>
    </source>
</evidence>
<dbReference type="PROSITE" id="PS50002">
    <property type="entry name" value="SH3"/>
    <property type="match status" value="1"/>
</dbReference>
<keyword evidence="10" id="KW-0206">Cytoskeleton</keyword>
<dbReference type="Gene3D" id="2.30.30.40">
    <property type="entry name" value="SH3 Domains"/>
    <property type="match status" value="1"/>
</dbReference>
<dbReference type="FunFam" id="1.20.58.60:FF:000009">
    <property type="entry name" value="dystonin isoform X1"/>
    <property type="match status" value="1"/>
</dbReference>
<dbReference type="InterPro" id="IPR001452">
    <property type="entry name" value="SH3_domain"/>
</dbReference>
<evidence type="ECO:0000259" key="14">
    <source>
        <dbReference type="PROSITE" id="PS50002"/>
    </source>
</evidence>
<keyword evidence="9 12" id="KW-0175">Coiled coil</keyword>
<dbReference type="GO" id="GO:0005882">
    <property type="term" value="C:intermediate filament"/>
    <property type="evidence" value="ECO:0007669"/>
    <property type="project" value="TreeGrafter"/>
</dbReference>
<dbReference type="SMART" id="SM00150">
    <property type="entry name" value="SPEC"/>
    <property type="match status" value="3"/>
</dbReference>
<dbReference type="Pfam" id="PF21097">
    <property type="entry name" value="SR_plectin_7"/>
    <property type="match status" value="1"/>
</dbReference>
<proteinExistence type="inferred from homology"/>
<feature type="coiled-coil region" evidence="12">
    <location>
        <begin position="408"/>
        <end position="442"/>
    </location>
</feature>
<dbReference type="SUPFAM" id="SSF75399">
    <property type="entry name" value="Plakin repeat"/>
    <property type="match status" value="2"/>
</dbReference>
<dbReference type="InterPro" id="IPR041615">
    <property type="entry name" value="Desmoplakin_SH3"/>
</dbReference>
<evidence type="ECO:0000256" key="9">
    <source>
        <dbReference type="ARBA" id="ARBA00023054"/>
    </source>
</evidence>
<dbReference type="OrthoDB" id="10016565at2759"/>
<keyword evidence="6" id="KW-0597">Phosphoprotein</keyword>
<feature type="domain" description="SH3" evidence="14">
    <location>
        <begin position="561"/>
        <end position="618"/>
    </location>
</feature>
<dbReference type="FunFam" id="3.90.1290.10:FF:000001">
    <property type="entry name" value="Plectin a"/>
    <property type="match status" value="1"/>
</dbReference>
<evidence type="ECO:0000256" key="10">
    <source>
        <dbReference type="ARBA" id="ARBA00023212"/>
    </source>
</evidence>
<evidence type="ECO:0000256" key="6">
    <source>
        <dbReference type="ARBA" id="ARBA00022553"/>
    </source>
</evidence>
<feature type="coiled-coil region" evidence="12">
    <location>
        <begin position="1147"/>
        <end position="1311"/>
    </location>
</feature>
<evidence type="ECO:0000256" key="5">
    <source>
        <dbReference type="ARBA" id="ARBA00022490"/>
    </source>
</evidence>
<feature type="compositionally biased region" description="Basic and acidic residues" evidence="13">
    <location>
        <begin position="2058"/>
        <end position="2067"/>
    </location>
</feature>
<dbReference type="Gene3D" id="3.30.160.780">
    <property type="match status" value="1"/>
</dbReference>
<dbReference type="Pfam" id="PF17902">
    <property type="entry name" value="SH3_10"/>
    <property type="match status" value="1"/>
</dbReference>
<dbReference type="InterPro" id="IPR041573">
    <property type="entry name" value="Desmoplakin_Spectrin-like"/>
</dbReference>
<dbReference type="InterPro" id="IPR035915">
    <property type="entry name" value="Plakin_repeat_sf"/>
</dbReference>